<dbReference type="RefSeq" id="WP_200234779.1">
    <property type="nucleotide sequence ID" value="NZ_NRRV01000009.1"/>
</dbReference>
<dbReference type="EMBL" id="NRRV01000009">
    <property type="protein sequence ID" value="MBK1630183.1"/>
    <property type="molecule type" value="Genomic_DNA"/>
</dbReference>
<accession>A0ABS1CE57</accession>
<protein>
    <submittedName>
        <fullName evidence="2">Uncharacterized protein</fullName>
    </submittedName>
</protein>
<feature type="region of interest" description="Disordered" evidence="1">
    <location>
        <begin position="1"/>
        <end position="21"/>
    </location>
</feature>
<evidence type="ECO:0000256" key="1">
    <source>
        <dbReference type="SAM" id="MobiDB-lite"/>
    </source>
</evidence>
<proteinExistence type="predicted"/>
<dbReference type="Proteomes" id="UP000748752">
    <property type="component" value="Unassembled WGS sequence"/>
</dbReference>
<dbReference type="InterPro" id="IPR047750">
    <property type="entry name" value="YdjY-like"/>
</dbReference>
<reference evidence="2 3" key="1">
    <citation type="journal article" date="2020" name="Microorganisms">
        <title>Osmotic Adaptation and Compatible Solute Biosynthesis of Phototrophic Bacteria as Revealed from Genome Analyses.</title>
        <authorList>
            <person name="Imhoff J.F."/>
            <person name="Rahn T."/>
            <person name="Kunzel S."/>
            <person name="Keller A."/>
            <person name="Neulinger S.C."/>
        </authorList>
    </citation>
    <scope>NUCLEOTIDE SEQUENCE [LARGE SCALE GENOMIC DNA]</scope>
    <source>
        <strain evidence="2 3">DSM 6210</strain>
    </source>
</reference>
<keyword evidence="3" id="KW-1185">Reference proteome</keyword>
<dbReference type="NCBIfam" id="NF040466">
    <property type="entry name" value="ydjY_domain"/>
    <property type="match status" value="1"/>
</dbReference>
<comment type="caution">
    <text evidence="2">The sequence shown here is derived from an EMBL/GenBank/DDBJ whole genome shotgun (WGS) entry which is preliminary data.</text>
</comment>
<sequence>MPGRFLVSAEPPKSDADVPPAPGDDLLEYLAVKRDGYKAYEALIELDTNAAAFNLACILIGFDADRATLPEYHFDPTPLEGDAAELRVEWEQDGQWRRVPPARLILVEGEPVDDHDWVYTGSTFIGPGDYLAERTGALIGFVHDRDSIIEHRRGIGLGAPHPPRVNRALLPPDGTPIRVVVRNLGPGEQDAAAAPDP</sequence>
<organism evidence="2 3">
    <name type="scientific">Thiohalocapsa halophila</name>
    <dbReference type="NCBI Taxonomy" id="69359"/>
    <lineage>
        <taxon>Bacteria</taxon>
        <taxon>Pseudomonadati</taxon>
        <taxon>Pseudomonadota</taxon>
        <taxon>Gammaproteobacteria</taxon>
        <taxon>Chromatiales</taxon>
        <taxon>Chromatiaceae</taxon>
        <taxon>Thiohalocapsa</taxon>
    </lineage>
</organism>
<gene>
    <name evidence="2" type="ORF">CKO31_05380</name>
</gene>
<name>A0ABS1CE57_9GAMM</name>
<evidence type="ECO:0000313" key="3">
    <source>
        <dbReference type="Proteomes" id="UP000748752"/>
    </source>
</evidence>
<evidence type="ECO:0000313" key="2">
    <source>
        <dbReference type="EMBL" id="MBK1630183.1"/>
    </source>
</evidence>